<dbReference type="AlphaFoldDB" id="A0A0A5GI07"/>
<evidence type="ECO:0000256" key="1">
    <source>
        <dbReference type="SAM" id="Phobius"/>
    </source>
</evidence>
<keyword evidence="1" id="KW-0472">Membrane</keyword>
<reference evidence="2 3" key="1">
    <citation type="submission" date="2013-08" db="EMBL/GenBank/DDBJ databases">
        <authorList>
            <person name="Huang J."/>
            <person name="Wang G."/>
        </authorList>
    </citation>
    <scope>NUCLEOTIDE SEQUENCE [LARGE SCALE GENOMIC DNA]</scope>
    <source>
        <strain evidence="2 3">JSM 076056</strain>
    </source>
</reference>
<keyword evidence="3" id="KW-1185">Reference proteome</keyword>
<evidence type="ECO:0000313" key="3">
    <source>
        <dbReference type="Proteomes" id="UP000030528"/>
    </source>
</evidence>
<protein>
    <submittedName>
        <fullName evidence="2">Uncharacterized protein</fullName>
    </submittedName>
</protein>
<proteinExistence type="predicted"/>
<dbReference type="EMBL" id="AVPE01000013">
    <property type="protein sequence ID" value="KGX90755.1"/>
    <property type="molecule type" value="Genomic_DNA"/>
</dbReference>
<keyword evidence="1" id="KW-0812">Transmembrane</keyword>
<name>A0A0A5GI07_9BACI</name>
<feature type="transmembrane region" description="Helical" evidence="1">
    <location>
        <begin position="6"/>
        <end position="28"/>
    </location>
</feature>
<comment type="caution">
    <text evidence="2">The sequence shown here is derived from an EMBL/GenBank/DDBJ whole genome shotgun (WGS) entry which is preliminary data.</text>
</comment>
<sequence length="40" mass="4877">MKLFLFIPNSFTIRGIIAQLYGFIYHILKMHERTEREFTT</sequence>
<organism evidence="2 3">
    <name type="scientific">Pontibacillus halophilus JSM 076056 = DSM 19796</name>
    <dbReference type="NCBI Taxonomy" id="1385510"/>
    <lineage>
        <taxon>Bacteria</taxon>
        <taxon>Bacillati</taxon>
        <taxon>Bacillota</taxon>
        <taxon>Bacilli</taxon>
        <taxon>Bacillales</taxon>
        <taxon>Bacillaceae</taxon>
        <taxon>Pontibacillus</taxon>
    </lineage>
</organism>
<gene>
    <name evidence="2" type="ORF">N781_06490</name>
</gene>
<keyword evidence="1" id="KW-1133">Transmembrane helix</keyword>
<dbReference type="Proteomes" id="UP000030528">
    <property type="component" value="Unassembled WGS sequence"/>
</dbReference>
<accession>A0A0A5GI07</accession>
<evidence type="ECO:0000313" key="2">
    <source>
        <dbReference type="EMBL" id="KGX90755.1"/>
    </source>
</evidence>